<sequence length="224" mass="23171">MDFETGLMDSVIPFDCDGDFGPQQRARSNTWPCPRPDSFIEPGQVGPPIKDEVGGAQPGGGAQAGGAQGPLTPGGSAAAAGGGASAAAAGPSGLIPIKKNSSRRNAWGNLSYADLITQAISSAPDKRLTLSQIYEWMVQNVAYFKDKGDSNSSAGWKPLRGNFITTTAAAAAAGYRRRGGAAAAAFNNAGALIITTSERLAGHDNPASFRLLLPLFSARRRHDI</sequence>
<dbReference type="Pfam" id="PF00250">
    <property type="entry name" value="Forkhead"/>
    <property type="match status" value="1"/>
</dbReference>
<evidence type="ECO:0000259" key="15">
    <source>
        <dbReference type="PROSITE" id="PS50039"/>
    </source>
</evidence>
<feature type="region of interest" description="Disordered" evidence="14">
    <location>
        <begin position="14"/>
        <end position="83"/>
    </location>
</feature>
<name>A0A6H5IVQ4_9HYME</name>
<dbReference type="PROSITE" id="PS50039">
    <property type="entry name" value="FORK_HEAD_3"/>
    <property type="match status" value="1"/>
</dbReference>
<evidence type="ECO:0000256" key="13">
    <source>
        <dbReference type="PROSITE-ProRule" id="PRU00089"/>
    </source>
</evidence>
<dbReference type="Gene3D" id="1.10.10.10">
    <property type="entry name" value="Winged helix-like DNA-binding domain superfamily/Winged helix DNA-binding domain"/>
    <property type="match status" value="1"/>
</dbReference>
<dbReference type="AlphaFoldDB" id="A0A6H5IVQ4"/>
<keyword evidence="8" id="KW-0010">Activator</keyword>
<evidence type="ECO:0000256" key="8">
    <source>
        <dbReference type="ARBA" id="ARBA00023159"/>
    </source>
</evidence>
<feature type="DNA-binding region" description="Fork-head" evidence="13">
    <location>
        <begin position="107"/>
        <end position="157"/>
    </location>
</feature>
<feature type="compositionally biased region" description="Gly residues" evidence="14">
    <location>
        <begin position="56"/>
        <end position="68"/>
    </location>
</feature>
<organism evidence="16 17">
    <name type="scientific">Trichogramma brassicae</name>
    <dbReference type="NCBI Taxonomy" id="86971"/>
    <lineage>
        <taxon>Eukaryota</taxon>
        <taxon>Metazoa</taxon>
        <taxon>Ecdysozoa</taxon>
        <taxon>Arthropoda</taxon>
        <taxon>Hexapoda</taxon>
        <taxon>Insecta</taxon>
        <taxon>Pterygota</taxon>
        <taxon>Neoptera</taxon>
        <taxon>Endopterygota</taxon>
        <taxon>Hymenoptera</taxon>
        <taxon>Apocrita</taxon>
        <taxon>Proctotrupomorpha</taxon>
        <taxon>Chalcidoidea</taxon>
        <taxon>Trichogrammatidae</taxon>
        <taxon>Trichogramma</taxon>
    </lineage>
</organism>
<evidence type="ECO:0000313" key="17">
    <source>
        <dbReference type="Proteomes" id="UP000479190"/>
    </source>
</evidence>
<dbReference type="GO" id="GO:0000978">
    <property type="term" value="F:RNA polymerase II cis-regulatory region sequence-specific DNA binding"/>
    <property type="evidence" value="ECO:0007669"/>
    <property type="project" value="TreeGrafter"/>
</dbReference>
<feature type="domain" description="Fork-head" evidence="15">
    <location>
        <begin position="107"/>
        <end position="157"/>
    </location>
</feature>
<dbReference type="InterPro" id="IPR036388">
    <property type="entry name" value="WH-like_DNA-bd_sf"/>
</dbReference>
<dbReference type="InterPro" id="IPR001766">
    <property type="entry name" value="Fork_head_dom"/>
</dbReference>
<dbReference type="EMBL" id="CADCXV010001116">
    <property type="protein sequence ID" value="CAB0041485.1"/>
    <property type="molecule type" value="Genomic_DNA"/>
</dbReference>
<evidence type="ECO:0000256" key="2">
    <source>
        <dbReference type="ARBA" id="ARBA00004496"/>
    </source>
</evidence>
<evidence type="ECO:0000256" key="3">
    <source>
        <dbReference type="ARBA" id="ARBA00022473"/>
    </source>
</evidence>
<dbReference type="InterPro" id="IPR036390">
    <property type="entry name" value="WH_DNA-bd_sf"/>
</dbReference>
<keyword evidence="4" id="KW-0963">Cytoplasm</keyword>
<proteinExistence type="predicted"/>
<evidence type="ECO:0000256" key="1">
    <source>
        <dbReference type="ARBA" id="ARBA00004123"/>
    </source>
</evidence>
<keyword evidence="6" id="KW-0805">Transcription regulation</keyword>
<evidence type="ECO:0000256" key="7">
    <source>
        <dbReference type="ARBA" id="ARBA00023125"/>
    </source>
</evidence>
<keyword evidence="10 13" id="KW-0539">Nucleus</keyword>
<comment type="subcellular location">
    <subcellularLocation>
        <location evidence="2">Cytoplasm</location>
    </subcellularLocation>
    <subcellularLocation>
        <location evidence="1 13">Nucleus</location>
    </subcellularLocation>
</comment>
<dbReference type="PANTHER" id="PTHR45767:SF2">
    <property type="entry name" value="FORKHEAD BOX PROTEIN O"/>
    <property type="match status" value="1"/>
</dbReference>
<keyword evidence="9" id="KW-0804">Transcription</keyword>
<accession>A0A6H5IVQ4</accession>
<evidence type="ECO:0000256" key="10">
    <source>
        <dbReference type="ARBA" id="ARBA00023242"/>
    </source>
</evidence>
<protein>
    <recommendedName>
        <fullName evidence="15">Fork-head domain-containing protein</fullName>
    </recommendedName>
</protein>
<keyword evidence="5" id="KW-0221">Differentiation</keyword>
<dbReference type="SMART" id="SM00339">
    <property type="entry name" value="FH"/>
    <property type="match status" value="1"/>
</dbReference>
<dbReference type="GO" id="GO:0030154">
    <property type="term" value="P:cell differentiation"/>
    <property type="evidence" value="ECO:0007669"/>
    <property type="project" value="UniProtKB-KW"/>
</dbReference>
<evidence type="ECO:0000256" key="6">
    <source>
        <dbReference type="ARBA" id="ARBA00023015"/>
    </source>
</evidence>
<keyword evidence="7 13" id="KW-0238">DNA-binding</keyword>
<evidence type="ECO:0000256" key="14">
    <source>
        <dbReference type="SAM" id="MobiDB-lite"/>
    </source>
</evidence>
<evidence type="ECO:0000313" key="16">
    <source>
        <dbReference type="EMBL" id="CAB0041485.1"/>
    </source>
</evidence>
<gene>
    <name evidence="16" type="ORF">TBRA_LOCUS13153</name>
</gene>
<dbReference type="PANTHER" id="PTHR45767">
    <property type="entry name" value="FORKHEAD BOX PROTEIN O"/>
    <property type="match status" value="1"/>
</dbReference>
<evidence type="ECO:0000256" key="5">
    <source>
        <dbReference type="ARBA" id="ARBA00022782"/>
    </source>
</evidence>
<dbReference type="Proteomes" id="UP000479190">
    <property type="component" value="Unassembled WGS sequence"/>
</dbReference>
<dbReference type="SUPFAM" id="SSF46785">
    <property type="entry name" value="Winged helix' DNA-binding domain"/>
    <property type="match status" value="1"/>
</dbReference>
<keyword evidence="3" id="KW-0217">Developmental protein</keyword>
<reference evidence="16 17" key="1">
    <citation type="submission" date="2020-02" db="EMBL/GenBank/DDBJ databases">
        <authorList>
            <person name="Ferguson B K."/>
        </authorList>
    </citation>
    <scope>NUCLEOTIDE SEQUENCE [LARGE SCALE GENOMIC DNA]</scope>
</reference>
<evidence type="ECO:0000256" key="11">
    <source>
        <dbReference type="ARBA" id="ARBA00023306"/>
    </source>
</evidence>
<dbReference type="GO" id="GO:0000981">
    <property type="term" value="F:DNA-binding transcription factor activity, RNA polymerase II-specific"/>
    <property type="evidence" value="ECO:0007669"/>
    <property type="project" value="TreeGrafter"/>
</dbReference>
<evidence type="ECO:0000256" key="4">
    <source>
        <dbReference type="ARBA" id="ARBA00022490"/>
    </source>
</evidence>
<evidence type="ECO:0000256" key="12">
    <source>
        <dbReference type="ARBA" id="ARBA00038846"/>
    </source>
</evidence>
<keyword evidence="17" id="KW-1185">Reference proteome</keyword>
<dbReference type="OrthoDB" id="5954824at2759"/>
<evidence type="ECO:0000256" key="9">
    <source>
        <dbReference type="ARBA" id="ARBA00023163"/>
    </source>
</evidence>
<dbReference type="GO" id="GO:0005634">
    <property type="term" value="C:nucleus"/>
    <property type="evidence" value="ECO:0007669"/>
    <property type="project" value="UniProtKB-SubCell"/>
</dbReference>
<keyword evidence="11" id="KW-0131">Cell cycle</keyword>
<feature type="compositionally biased region" description="Low complexity" evidence="14">
    <location>
        <begin position="69"/>
        <end position="83"/>
    </location>
</feature>
<comment type="subunit">
    <text evidence="12">Interacts with melt.</text>
</comment>
<dbReference type="GO" id="GO:0005737">
    <property type="term" value="C:cytoplasm"/>
    <property type="evidence" value="ECO:0007669"/>
    <property type="project" value="UniProtKB-SubCell"/>
</dbReference>